<comment type="subcellular location">
    <subcellularLocation>
        <location evidence="1">Membrane</location>
        <topology evidence="1">Single-pass type II membrane protein</topology>
    </subcellularLocation>
</comment>
<keyword evidence="4" id="KW-0472">Membrane</keyword>
<keyword evidence="5" id="KW-0325">Glycoprotein</keyword>
<protein>
    <submittedName>
        <fullName evidence="6">Uncharacterized protein</fullName>
    </submittedName>
</protein>
<dbReference type="InterPro" id="IPR003406">
    <property type="entry name" value="Glyco_trans_14"/>
</dbReference>
<sequence length="395" mass="44773">MRKPHQHRLLATDLIALLLLLTPLLILTLTLIPTSKPPQSPTLKPPKPPKLAYLISGSSGDGSRVKRVLRAVYHPLNLYLVRLDPGGGDEERADLKRFVRSERVFAEFGNVRVLEDADHVTSKGPTVVAMVLHAVAVLLKEGKEWSWFVNLSAEDYPLMPQDDLLHVFSYLPRDLNFIEHTSDMGWKENERARPMIVDPGLYGSNKKDIFWVKDKRSMPSSFKLFVGSSSMILARPFLEFCIWGWDNLPRTLLMYYTNYLLSSEGYFHTVICNSQEFQNTTINHDLHFVMWDNHHQPLNLTPEHFDLMINSGAPFGRGFTSDDLILDRIDSKILRRPSGGFTPGGWCLGSSLLGKDPCGVNGKPSVLRPTLSSKRLEKLLVKLLDAENFRPKQCI</sequence>
<dbReference type="EMBL" id="CM007387">
    <property type="protein sequence ID" value="ONK62274.1"/>
    <property type="molecule type" value="Genomic_DNA"/>
</dbReference>
<dbReference type="GO" id="GO:0015020">
    <property type="term" value="F:glucuronosyltransferase activity"/>
    <property type="evidence" value="ECO:0007669"/>
    <property type="project" value="EnsemblPlants"/>
</dbReference>
<name>A0A5P1E8X3_ASPOF</name>
<evidence type="ECO:0000313" key="7">
    <source>
        <dbReference type="Proteomes" id="UP000243459"/>
    </source>
</evidence>
<dbReference type="Gramene" id="ONK62274">
    <property type="protein sequence ID" value="ONK62274"/>
    <property type="gene ID" value="A4U43_C07F2220"/>
</dbReference>
<dbReference type="PANTHER" id="PTHR45719:SF8">
    <property type="entry name" value="BETA-GLUCURONOSYLTRANSFERASE GLCAT14C"/>
    <property type="match status" value="1"/>
</dbReference>
<dbReference type="InterPro" id="IPR044610">
    <property type="entry name" value="GLCAT14A/B/C"/>
</dbReference>
<evidence type="ECO:0000313" key="6">
    <source>
        <dbReference type="EMBL" id="ONK62274.1"/>
    </source>
</evidence>
<keyword evidence="2" id="KW-0328">Glycosyltransferase</keyword>
<evidence type="ECO:0000256" key="2">
    <source>
        <dbReference type="ARBA" id="ARBA00022676"/>
    </source>
</evidence>
<dbReference type="GO" id="GO:0016020">
    <property type="term" value="C:membrane"/>
    <property type="evidence" value="ECO:0007669"/>
    <property type="project" value="UniProtKB-SubCell"/>
</dbReference>
<dbReference type="Proteomes" id="UP000243459">
    <property type="component" value="Chromosome 7"/>
</dbReference>
<evidence type="ECO:0000256" key="3">
    <source>
        <dbReference type="ARBA" id="ARBA00022679"/>
    </source>
</evidence>
<evidence type="ECO:0000256" key="4">
    <source>
        <dbReference type="ARBA" id="ARBA00023136"/>
    </source>
</evidence>
<evidence type="ECO:0000256" key="5">
    <source>
        <dbReference type="ARBA" id="ARBA00023180"/>
    </source>
</evidence>
<keyword evidence="3" id="KW-0808">Transferase</keyword>
<dbReference type="OrthoDB" id="2019572at2759"/>
<dbReference type="Pfam" id="PF02485">
    <property type="entry name" value="Branch"/>
    <property type="match status" value="1"/>
</dbReference>
<gene>
    <name evidence="6" type="ORF">A4U43_C07F2220</name>
</gene>
<evidence type="ECO:0000256" key="1">
    <source>
        <dbReference type="ARBA" id="ARBA00004606"/>
    </source>
</evidence>
<dbReference type="AlphaFoldDB" id="A0A5P1E8X3"/>
<proteinExistence type="predicted"/>
<dbReference type="OMA" id="EKMRNVM"/>
<dbReference type="PANTHER" id="PTHR45719">
    <property type="entry name" value="GLYCOSYLTRANSFERASE"/>
    <property type="match status" value="1"/>
</dbReference>
<keyword evidence="7" id="KW-1185">Reference proteome</keyword>
<reference evidence="7" key="1">
    <citation type="journal article" date="2017" name="Nat. Commun.">
        <title>The asparagus genome sheds light on the origin and evolution of a young Y chromosome.</title>
        <authorList>
            <person name="Harkess A."/>
            <person name="Zhou J."/>
            <person name="Xu C."/>
            <person name="Bowers J.E."/>
            <person name="Van der Hulst R."/>
            <person name="Ayyampalayam S."/>
            <person name="Mercati F."/>
            <person name="Riccardi P."/>
            <person name="McKain M.R."/>
            <person name="Kakrana A."/>
            <person name="Tang H."/>
            <person name="Ray J."/>
            <person name="Groenendijk J."/>
            <person name="Arikit S."/>
            <person name="Mathioni S.M."/>
            <person name="Nakano M."/>
            <person name="Shan H."/>
            <person name="Telgmann-Rauber A."/>
            <person name="Kanno A."/>
            <person name="Yue Z."/>
            <person name="Chen H."/>
            <person name="Li W."/>
            <person name="Chen Y."/>
            <person name="Xu X."/>
            <person name="Zhang Y."/>
            <person name="Luo S."/>
            <person name="Chen H."/>
            <person name="Gao J."/>
            <person name="Mao Z."/>
            <person name="Pires J.C."/>
            <person name="Luo M."/>
            <person name="Kudrna D."/>
            <person name="Wing R.A."/>
            <person name="Meyers B.C."/>
            <person name="Yi K."/>
            <person name="Kong H."/>
            <person name="Lavrijsen P."/>
            <person name="Sunseri F."/>
            <person name="Falavigna A."/>
            <person name="Ye Y."/>
            <person name="Leebens-Mack J.H."/>
            <person name="Chen G."/>
        </authorList>
    </citation>
    <scope>NUCLEOTIDE SEQUENCE [LARGE SCALE GENOMIC DNA]</scope>
    <source>
        <strain evidence="7">cv. DH0086</strain>
    </source>
</reference>
<organism evidence="6 7">
    <name type="scientific">Asparagus officinalis</name>
    <name type="common">Garden asparagus</name>
    <dbReference type="NCBI Taxonomy" id="4686"/>
    <lineage>
        <taxon>Eukaryota</taxon>
        <taxon>Viridiplantae</taxon>
        <taxon>Streptophyta</taxon>
        <taxon>Embryophyta</taxon>
        <taxon>Tracheophyta</taxon>
        <taxon>Spermatophyta</taxon>
        <taxon>Magnoliopsida</taxon>
        <taxon>Liliopsida</taxon>
        <taxon>Asparagales</taxon>
        <taxon>Asparagaceae</taxon>
        <taxon>Asparagoideae</taxon>
        <taxon>Asparagus</taxon>
    </lineage>
</organism>
<accession>A0A5P1E8X3</accession>